<keyword evidence="3" id="KW-1185">Reference proteome</keyword>
<keyword evidence="1" id="KW-0175">Coiled coil</keyword>
<reference evidence="2" key="1">
    <citation type="submission" date="2020-09" db="EMBL/GenBank/DDBJ databases">
        <title>Draft Genome Sequence of Paenibacillus sp. WST5.</title>
        <authorList>
            <person name="Bao Z."/>
        </authorList>
    </citation>
    <scope>NUCLEOTIDE SEQUENCE</scope>
    <source>
        <strain evidence="2">WST5</strain>
    </source>
</reference>
<comment type="caution">
    <text evidence="2">The sequence shown here is derived from an EMBL/GenBank/DDBJ whole genome shotgun (WGS) entry which is preliminary data.</text>
</comment>
<protein>
    <recommendedName>
        <fullName evidence="4">Sulfotransferase family protein</fullName>
    </recommendedName>
</protein>
<dbReference type="InterPro" id="IPR027417">
    <property type="entry name" value="P-loop_NTPase"/>
</dbReference>
<evidence type="ECO:0000313" key="3">
    <source>
        <dbReference type="Proteomes" id="UP000650466"/>
    </source>
</evidence>
<evidence type="ECO:0000256" key="1">
    <source>
        <dbReference type="SAM" id="Coils"/>
    </source>
</evidence>
<proteinExistence type="predicted"/>
<evidence type="ECO:0008006" key="4">
    <source>
        <dbReference type="Google" id="ProtNLM"/>
    </source>
</evidence>
<evidence type="ECO:0000313" key="2">
    <source>
        <dbReference type="EMBL" id="MBD0379690.1"/>
    </source>
</evidence>
<dbReference type="RefSeq" id="WP_188173488.1">
    <property type="nucleotide sequence ID" value="NZ_JACVVD010000002.1"/>
</dbReference>
<dbReference type="Proteomes" id="UP000650466">
    <property type="component" value="Unassembled WGS sequence"/>
</dbReference>
<dbReference type="EMBL" id="JACVVD010000002">
    <property type="protein sequence ID" value="MBD0379690.1"/>
    <property type="molecule type" value="Genomic_DNA"/>
</dbReference>
<name>A0A926QHN6_9BACL</name>
<gene>
    <name evidence="2" type="ORF">ICC18_06150</name>
</gene>
<sequence>MKKRAICILGMHRSGTSFITRCVNLLGVNLGPEHVLMPAGNDNPEGFWEHSEIVQIHEDILEYFNVSWHSPHVLPNNWWNESGVNQFKQRLIAIIQRDFGSSDLWGWKDPRTCVLLPLWLEILKELNIEINFIICLRHPLDVANSLKKRDGFHLDYSYGIWTLYTLSALYWTQQYPRVMVTYDGFLENWHSNLNEIAGKLEIDWPQNQEHLNHEMKSLIKPQLRHSQSNLAALNNAPTIVKETFENCCAIINKQETLNTQSFNSKIGSLFTLYSEISAFLFQQTNSGFIQVFWSETEGEFTEEDSERITITRLNNTRTYSFSIPKNGKYIRIDPTSFPCVIQMKSIEMKSNNRELLWCINSNNQLEYITSSIGMHKLDSFNTLDYVCLSNDPQIWINNESYVYAEDMILEITLNLKAAVPDDFVNYFTNTLKLNNEKQAQLEENLFTAKTEAERKQTLLEERDSRFDELRNLLLQMLKEQDEQKNVFESAIKKNQEMTSDLMSINEELIASNEQLAIKNMQLINEQERLNMQYEYLNKQFVDQTQSLQSILRSKSWKLMAPLRLIKQKFNSKS</sequence>
<dbReference type="AlphaFoldDB" id="A0A926QHN6"/>
<accession>A0A926QHN6</accession>
<feature type="coiled-coil region" evidence="1">
    <location>
        <begin position="505"/>
        <end position="539"/>
    </location>
</feature>
<dbReference type="SUPFAM" id="SSF52540">
    <property type="entry name" value="P-loop containing nucleoside triphosphate hydrolases"/>
    <property type="match status" value="1"/>
</dbReference>
<dbReference type="PIRSF" id="PIRSF029407">
    <property type="entry name" value="UCP029407"/>
    <property type="match status" value="1"/>
</dbReference>
<dbReference type="InterPro" id="IPR014556">
    <property type="entry name" value="UCP029407"/>
</dbReference>
<organism evidence="2 3">
    <name type="scientific">Paenibacillus sedimenti</name>
    <dbReference type="NCBI Taxonomy" id="2770274"/>
    <lineage>
        <taxon>Bacteria</taxon>
        <taxon>Bacillati</taxon>
        <taxon>Bacillota</taxon>
        <taxon>Bacilli</taxon>
        <taxon>Bacillales</taxon>
        <taxon>Paenibacillaceae</taxon>
        <taxon>Paenibacillus</taxon>
    </lineage>
</organism>
<dbReference type="Gene3D" id="3.40.50.300">
    <property type="entry name" value="P-loop containing nucleotide triphosphate hydrolases"/>
    <property type="match status" value="1"/>
</dbReference>